<organism evidence="1 2">
    <name type="scientific">Stephanodiscus triporus</name>
    <dbReference type="NCBI Taxonomy" id="2934178"/>
    <lineage>
        <taxon>Eukaryota</taxon>
        <taxon>Sar</taxon>
        <taxon>Stramenopiles</taxon>
        <taxon>Ochrophyta</taxon>
        <taxon>Bacillariophyta</taxon>
        <taxon>Coscinodiscophyceae</taxon>
        <taxon>Thalassiosirophycidae</taxon>
        <taxon>Stephanodiscales</taxon>
        <taxon>Stephanodiscaceae</taxon>
        <taxon>Stephanodiscus</taxon>
    </lineage>
</organism>
<dbReference type="InterPro" id="IPR027417">
    <property type="entry name" value="P-loop_NTPase"/>
</dbReference>
<evidence type="ECO:0000313" key="2">
    <source>
        <dbReference type="Proteomes" id="UP001530315"/>
    </source>
</evidence>
<evidence type="ECO:0000313" key="1">
    <source>
        <dbReference type="EMBL" id="KAL3792072.1"/>
    </source>
</evidence>
<protein>
    <recommendedName>
        <fullName evidence="3">Sulfotransferase</fullName>
    </recommendedName>
</protein>
<dbReference type="AlphaFoldDB" id="A0ABD3PVQ9"/>
<dbReference type="PANTHER" id="PTHR36978:SF4">
    <property type="entry name" value="P-LOOP CONTAINING NUCLEOSIDE TRIPHOSPHATE HYDROLASE PROTEIN"/>
    <property type="match status" value="1"/>
</dbReference>
<dbReference type="PANTHER" id="PTHR36978">
    <property type="entry name" value="P-LOOP CONTAINING NUCLEOTIDE TRIPHOSPHATE HYDROLASE"/>
    <property type="match status" value="1"/>
</dbReference>
<dbReference type="Gene3D" id="3.40.50.300">
    <property type="entry name" value="P-loop containing nucleotide triphosphate hydrolases"/>
    <property type="match status" value="1"/>
</dbReference>
<sequence length="229" mass="26212">MGSTSLQGFFGCAGYSATHWMCRRDSIKVHCAQCILNSVKEGLPPLQKCGQWADVFAEINGPVEGRLYFPQVELLEEIVRAYPNATFFLTFRSVDRWYHSITNFWSGLGAKSKKRTLRDEMVAANITGGPRDFRDRDFKDFFCKHVRRVREIVSRSNLVEIDIEDPATGRLMADMFDIDEGCWGRANVNFDLHPEIDRGQSVNVPHLILGKDMIRGKNGTMRERTLPKY</sequence>
<accession>A0ABD3PVQ9</accession>
<dbReference type="Pfam" id="PF17784">
    <property type="entry name" value="Sulfotransfer_4"/>
    <property type="match status" value="1"/>
</dbReference>
<dbReference type="InterPro" id="IPR040632">
    <property type="entry name" value="Sulfotransfer_4"/>
</dbReference>
<reference evidence="1 2" key="1">
    <citation type="submission" date="2024-10" db="EMBL/GenBank/DDBJ databases">
        <title>Updated reference genomes for cyclostephanoid diatoms.</title>
        <authorList>
            <person name="Roberts W.R."/>
            <person name="Alverson A.J."/>
        </authorList>
    </citation>
    <scope>NUCLEOTIDE SEQUENCE [LARGE SCALE GENOMIC DNA]</scope>
    <source>
        <strain evidence="1 2">AJA276-08</strain>
    </source>
</reference>
<comment type="caution">
    <text evidence="1">The sequence shown here is derived from an EMBL/GenBank/DDBJ whole genome shotgun (WGS) entry which is preliminary data.</text>
</comment>
<dbReference type="EMBL" id="JALLAZ020000568">
    <property type="protein sequence ID" value="KAL3792072.1"/>
    <property type="molecule type" value="Genomic_DNA"/>
</dbReference>
<evidence type="ECO:0008006" key="3">
    <source>
        <dbReference type="Google" id="ProtNLM"/>
    </source>
</evidence>
<proteinExistence type="predicted"/>
<dbReference type="Proteomes" id="UP001530315">
    <property type="component" value="Unassembled WGS sequence"/>
</dbReference>
<name>A0ABD3PVQ9_9STRA</name>
<keyword evidence="2" id="KW-1185">Reference proteome</keyword>
<dbReference type="SUPFAM" id="SSF52540">
    <property type="entry name" value="P-loop containing nucleoside triphosphate hydrolases"/>
    <property type="match status" value="1"/>
</dbReference>
<gene>
    <name evidence="1" type="ORF">ACHAW5_008242</name>
</gene>